<gene>
    <name evidence="1" type="ORF">Tci_853156</name>
</gene>
<comment type="caution">
    <text evidence="1">The sequence shown here is derived from an EMBL/GenBank/DDBJ whole genome shotgun (WGS) entry which is preliminary data.</text>
</comment>
<sequence>LATTSDRSSHLPHHFARPSRKKFRDSYSLKDSIEEDINANVLAYINVDAAVAEATTAMDVEARIDASIGIEVGVKGEDEDKHVADYSNRGTIEVGVDMVVRIDTSFGMLMPDAVERLEQVDEVVHGIYRHIIEIPLQSLEEIESR</sequence>
<protein>
    <submittedName>
        <fullName evidence="1">Uncharacterized protein</fullName>
    </submittedName>
</protein>
<reference evidence="1" key="1">
    <citation type="journal article" date="2019" name="Sci. Rep.">
        <title>Draft genome of Tanacetum cinerariifolium, the natural source of mosquito coil.</title>
        <authorList>
            <person name="Yamashiro T."/>
            <person name="Shiraishi A."/>
            <person name="Satake H."/>
            <person name="Nakayama K."/>
        </authorList>
    </citation>
    <scope>NUCLEOTIDE SEQUENCE</scope>
</reference>
<organism evidence="1">
    <name type="scientific">Tanacetum cinerariifolium</name>
    <name type="common">Dalmatian daisy</name>
    <name type="synonym">Chrysanthemum cinerariifolium</name>
    <dbReference type="NCBI Taxonomy" id="118510"/>
    <lineage>
        <taxon>Eukaryota</taxon>
        <taxon>Viridiplantae</taxon>
        <taxon>Streptophyta</taxon>
        <taxon>Embryophyta</taxon>
        <taxon>Tracheophyta</taxon>
        <taxon>Spermatophyta</taxon>
        <taxon>Magnoliopsida</taxon>
        <taxon>eudicotyledons</taxon>
        <taxon>Gunneridae</taxon>
        <taxon>Pentapetalae</taxon>
        <taxon>asterids</taxon>
        <taxon>campanulids</taxon>
        <taxon>Asterales</taxon>
        <taxon>Asteraceae</taxon>
        <taxon>Asteroideae</taxon>
        <taxon>Anthemideae</taxon>
        <taxon>Anthemidinae</taxon>
        <taxon>Tanacetum</taxon>
    </lineage>
</organism>
<name>A0A699R6E2_TANCI</name>
<dbReference type="AlphaFoldDB" id="A0A699R6E2"/>
<proteinExistence type="predicted"/>
<accession>A0A699R6E2</accession>
<evidence type="ECO:0000313" key="1">
    <source>
        <dbReference type="EMBL" id="GFC81186.1"/>
    </source>
</evidence>
<dbReference type="EMBL" id="BKCJ011078687">
    <property type="protein sequence ID" value="GFC81186.1"/>
    <property type="molecule type" value="Genomic_DNA"/>
</dbReference>
<feature type="non-terminal residue" evidence="1">
    <location>
        <position position="1"/>
    </location>
</feature>